<keyword evidence="2" id="KW-1133">Transmembrane helix</keyword>
<feature type="transmembrane region" description="Helical" evidence="2">
    <location>
        <begin position="12"/>
        <end position="31"/>
    </location>
</feature>
<sequence>MFQDGQEYKKDVVISFFSYPTIFSIFFRATVQQMVGFVSKIKDSYDAAEKRHQQKEEQKHKEWETKLASVSKDHSQTKEELKKTEGSFFELVK</sequence>
<evidence type="ECO:0000313" key="4">
    <source>
        <dbReference type="Proteomes" id="UP000324222"/>
    </source>
</evidence>
<protein>
    <submittedName>
        <fullName evidence="3">Uncharacterized protein</fullName>
    </submittedName>
</protein>
<evidence type="ECO:0000256" key="2">
    <source>
        <dbReference type="SAM" id="Phobius"/>
    </source>
</evidence>
<name>A0A5B7IUM4_PORTR</name>
<organism evidence="3 4">
    <name type="scientific">Portunus trituberculatus</name>
    <name type="common">Swimming crab</name>
    <name type="synonym">Neptunus trituberculatus</name>
    <dbReference type="NCBI Taxonomy" id="210409"/>
    <lineage>
        <taxon>Eukaryota</taxon>
        <taxon>Metazoa</taxon>
        <taxon>Ecdysozoa</taxon>
        <taxon>Arthropoda</taxon>
        <taxon>Crustacea</taxon>
        <taxon>Multicrustacea</taxon>
        <taxon>Malacostraca</taxon>
        <taxon>Eumalacostraca</taxon>
        <taxon>Eucarida</taxon>
        <taxon>Decapoda</taxon>
        <taxon>Pleocyemata</taxon>
        <taxon>Brachyura</taxon>
        <taxon>Eubrachyura</taxon>
        <taxon>Portunoidea</taxon>
        <taxon>Portunidae</taxon>
        <taxon>Portuninae</taxon>
        <taxon>Portunus</taxon>
    </lineage>
</organism>
<proteinExistence type="predicted"/>
<dbReference type="OrthoDB" id="10255048at2759"/>
<keyword evidence="2" id="KW-0472">Membrane</keyword>
<feature type="region of interest" description="Disordered" evidence="1">
    <location>
        <begin position="49"/>
        <end position="93"/>
    </location>
</feature>
<accession>A0A5B7IUM4</accession>
<dbReference type="AlphaFoldDB" id="A0A5B7IUM4"/>
<dbReference type="EMBL" id="VSRR010068219">
    <property type="protein sequence ID" value="MPC85366.1"/>
    <property type="molecule type" value="Genomic_DNA"/>
</dbReference>
<comment type="caution">
    <text evidence="3">The sequence shown here is derived from an EMBL/GenBank/DDBJ whole genome shotgun (WGS) entry which is preliminary data.</text>
</comment>
<evidence type="ECO:0000256" key="1">
    <source>
        <dbReference type="SAM" id="MobiDB-lite"/>
    </source>
</evidence>
<keyword evidence="4" id="KW-1185">Reference proteome</keyword>
<dbReference type="Proteomes" id="UP000324222">
    <property type="component" value="Unassembled WGS sequence"/>
</dbReference>
<gene>
    <name evidence="3" type="ORF">E2C01_080137</name>
</gene>
<keyword evidence="2" id="KW-0812">Transmembrane</keyword>
<evidence type="ECO:0000313" key="3">
    <source>
        <dbReference type="EMBL" id="MPC85366.1"/>
    </source>
</evidence>
<feature type="compositionally biased region" description="Basic and acidic residues" evidence="1">
    <location>
        <begin position="49"/>
        <end position="85"/>
    </location>
</feature>
<reference evidence="3 4" key="1">
    <citation type="submission" date="2019-05" db="EMBL/GenBank/DDBJ databases">
        <title>Another draft genome of Portunus trituberculatus and its Hox gene families provides insights of decapod evolution.</title>
        <authorList>
            <person name="Jeong J.-H."/>
            <person name="Song I."/>
            <person name="Kim S."/>
            <person name="Choi T."/>
            <person name="Kim D."/>
            <person name="Ryu S."/>
            <person name="Kim W."/>
        </authorList>
    </citation>
    <scope>NUCLEOTIDE SEQUENCE [LARGE SCALE GENOMIC DNA]</scope>
    <source>
        <tissue evidence="3">Muscle</tissue>
    </source>
</reference>